<organism evidence="1 2">
    <name type="scientific">Pistacia atlantica</name>
    <dbReference type="NCBI Taxonomy" id="434234"/>
    <lineage>
        <taxon>Eukaryota</taxon>
        <taxon>Viridiplantae</taxon>
        <taxon>Streptophyta</taxon>
        <taxon>Embryophyta</taxon>
        <taxon>Tracheophyta</taxon>
        <taxon>Spermatophyta</taxon>
        <taxon>Magnoliopsida</taxon>
        <taxon>eudicotyledons</taxon>
        <taxon>Gunneridae</taxon>
        <taxon>Pentapetalae</taxon>
        <taxon>rosids</taxon>
        <taxon>malvids</taxon>
        <taxon>Sapindales</taxon>
        <taxon>Anacardiaceae</taxon>
        <taxon>Pistacia</taxon>
    </lineage>
</organism>
<evidence type="ECO:0000313" key="2">
    <source>
        <dbReference type="Proteomes" id="UP001164250"/>
    </source>
</evidence>
<name>A0ACC1C5C4_9ROSI</name>
<comment type="caution">
    <text evidence="1">The sequence shown here is derived from an EMBL/GenBank/DDBJ whole genome shotgun (WGS) entry which is preliminary data.</text>
</comment>
<gene>
    <name evidence="1" type="ORF">Patl1_00146</name>
</gene>
<sequence>MKAALQDLPQKIDLIFLPPVSFDDLHEDIEIPVLIALSINRSLSSLRVVLKSLIKNTRLVAFFVDLLSIDALDVAKEYNLAPYLFIPSSAMSLSLFFHLPKLDEIVSCEFRDHPEPIEIPGCIPLHGMDLIEALQNRKSDAYRLFLGITKRLGLVKGIVVNTFTEMETGALKVLQEEEPSKPPIYPIGPLIRTNSIDPINEYESDCLKWLDNQPSGPVVFVLFGSGGTPSHAQLNELAYGLEMILVHFSATKPTLKHLSTMEKTSHVVIVPSPGISHLIPIIEFAKHLVKLHDFHVICIIPTTETPSNTMKATLEALPATINHIFLPPVSFDDLPESTSTTTLVALAMTRSLPSLRDELKSLITATRLVALVVDHFGTDLFDVAKEFNLSPYVFIPVSAMTLSFAFYIQKLDKMVSCEYRDLREPIEIPGCIPVHGKDLVDAVEDRTSEVYRWFLDITKRYSSAKGIVVNTFMDMEAGALKAWAENDEPSKPPIYPIGPLTRAASIDPDDGSMSDCLTWLDNQPSGSVLFVSFGSGGTLSRAQLNELASGLEMSEQRFLWVLRSPNDESASATYLGVQSKQNPFDFLPKGFRERTKGRGLVISSWAPQVQVLCHGSTGGFLTHCGWNSILESVVNGVPLIAWPLFAEQKLNAVMLSEDIKVALRPKPNESGLVIRDEIARIVKELMEGEEGDKIDRRMKELKDAAAKALKEDGTSIQALGKLVLEWKNQMKC</sequence>
<dbReference type="EMBL" id="CM047897">
    <property type="protein sequence ID" value="KAJ0110824.1"/>
    <property type="molecule type" value="Genomic_DNA"/>
</dbReference>
<protein>
    <submittedName>
        <fullName evidence="1">Uncharacterized protein</fullName>
    </submittedName>
</protein>
<accession>A0ACC1C5C4</accession>
<proteinExistence type="predicted"/>
<keyword evidence="2" id="KW-1185">Reference proteome</keyword>
<reference evidence="2" key="1">
    <citation type="journal article" date="2023" name="G3 (Bethesda)">
        <title>Genome assembly and association tests identify interacting loci associated with vigor, precocity, and sex in interspecific pistachio rootstocks.</title>
        <authorList>
            <person name="Palmer W."/>
            <person name="Jacygrad E."/>
            <person name="Sagayaradj S."/>
            <person name="Cavanaugh K."/>
            <person name="Han R."/>
            <person name="Bertier L."/>
            <person name="Beede B."/>
            <person name="Kafkas S."/>
            <person name="Golino D."/>
            <person name="Preece J."/>
            <person name="Michelmore R."/>
        </authorList>
    </citation>
    <scope>NUCLEOTIDE SEQUENCE [LARGE SCALE GENOMIC DNA]</scope>
</reference>
<evidence type="ECO:0000313" key="1">
    <source>
        <dbReference type="EMBL" id="KAJ0110824.1"/>
    </source>
</evidence>
<dbReference type="Proteomes" id="UP001164250">
    <property type="component" value="Chromosome 1"/>
</dbReference>